<dbReference type="EMBL" id="SNRW01007719">
    <property type="protein sequence ID" value="KAA6380774.1"/>
    <property type="molecule type" value="Genomic_DNA"/>
</dbReference>
<accession>A0A5J4VEF8</accession>
<dbReference type="Gene3D" id="3.40.50.410">
    <property type="entry name" value="von Willebrand factor, type A domain"/>
    <property type="match status" value="1"/>
</dbReference>
<comment type="caution">
    <text evidence="3">The sequence shown here is derived from an EMBL/GenBank/DDBJ whole genome shotgun (WGS) entry which is preliminary data.</text>
</comment>
<evidence type="ECO:0000256" key="1">
    <source>
        <dbReference type="SAM" id="MobiDB-lite"/>
    </source>
</evidence>
<organism evidence="3 4">
    <name type="scientific">Streblomastix strix</name>
    <dbReference type="NCBI Taxonomy" id="222440"/>
    <lineage>
        <taxon>Eukaryota</taxon>
        <taxon>Metamonada</taxon>
        <taxon>Preaxostyla</taxon>
        <taxon>Oxymonadida</taxon>
        <taxon>Streblomastigidae</taxon>
        <taxon>Streblomastix</taxon>
    </lineage>
</organism>
<sequence length="326" mass="37050">METNLQIQVPPADEFSIPESDLISPSGEPGDVQDIQQLKSLLEPITEQNEEPPSENILLTNSQLNLLQVEKLQAEPRVSMPRLHISQQHNESPTIQHMPIKSNKVNLHQKITSEMDGEIDQSYDDGIIVQPKKNFLNISSDQSMYAVPYSKQPVKVYFLVTIKVPDYSKHSHIKPVSIVLAIDKSENMIQENKLQYTIEAGQILIDHLSKQDRIGILEYDSDVKIRQEIIPAYDKFYIRSKMNLIQVGSQSNMSDALIRSQQMFTSAEPLGIKRVILISGQRPNKAITDPDNIGQISGQYRTNGDRDILLLTIGTRTSYYYLYDKD</sequence>
<dbReference type="AlphaFoldDB" id="A0A5J4VEF8"/>
<reference evidence="3 4" key="1">
    <citation type="submission" date="2019-03" db="EMBL/GenBank/DDBJ databases">
        <title>Single cell metagenomics reveals metabolic interactions within the superorganism composed of flagellate Streblomastix strix and complex community of Bacteroidetes bacteria on its surface.</title>
        <authorList>
            <person name="Treitli S.C."/>
            <person name="Kolisko M."/>
            <person name="Husnik F."/>
            <person name="Keeling P."/>
            <person name="Hampl V."/>
        </authorList>
    </citation>
    <scope>NUCLEOTIDE SEQUENCE [LARGE SCALE GENOMIC DNA]</scope>
    <source>
        <strain evidence="3">ST1C</strain>
    </source>
</reference>
<dbReference type="InterPro" id="IPR002035">
    <property type="entry name" value="VWF_A"/>
</dbReference>
<feature type="domain" description="VWFA" evidence="2">
    <location>
        <begin position="177"/>
        <end position="326"/>
    </location>
</feature>
<dbReference type="Pfam" id="PF13519">
    <property type="entry name" value="VWA_2"/>
    <property type="match status" value="1"/>
</dbReference>
<gene>
    <name evidence="3" type="ORF">EZS28_023697</name>
</gene>
<proteinExistence type="predicted"/>
<dbReference type="PROSITE" id="PS50234">
    <property type="entry name" value="VWFA"/>
    <property type="match status" value="1"/>
</dbReference>
<dbReference type="SUPFAM" id="SSF53300">
    <property type="entry name" value="vWA-like"/>
    <property type="match status" value="1"/>
</dbReference>
<protein>
    <recommendedName>
        <fullName evidence="2">VWFA domain-containing protein</fullName>
    </recommendedName>
</protein>
<name>A0A5J4VEF8_9EUKA</name>
<dbReference type="InterPro" id="IPR036465">
    <property type="entry name" value="vWFA_dom_sf"/>
</dbReference>
<evidence type="ECO:0000313" key="3">
    <source>
        <dbReference type="EMBL" id="KAA6380774.1"/>
    </source>
</evidence>
<dbReference type="Proteomes" id="UP000324800">
    <property type="component" value="Unassembled WGS sequence"/>
</dbReference>
<evidence type="ECO:0000313" key="4">
    <source>
        <dbReference type="Proteomes" id="UP000324800"/>
    </source>
</evidence>
<feature type="region of interest" description="Disordered" evidence="1">
    <location>
        <begin position="1"/>
        <end position="32"/>
    </location>
</feature>
<evidence type="ECO:0000259" key="2">
    <source>
        <dbReference type="PROSITE" id="PS50234"/>
    </source>
</evidence>